<keyword evidence="4 8" id="KW-0808">Transferase</keyword>
<evidence type="ECO:0000256" key="2">
    <source>
        <dbReference type="ARBA" id="ARBA00007647"/>
    </source>
</evidence>
<evidence type="ECO:0000256" key="4">
    <source>
        <dbReference type="ARBA" id="ARBA00022679"/>
    </source>
</evidence>
<organism evidence="10 11">
    <name type="scientific">Taxus chinensis</name>
    <name type="common">Chinese yew</name>
    <name type="synonym">Taxus wallichiana var. chinensis</name>
    <dbReference type="NCBI Taxonomy" id="29808"/>
    <lineage>
        <taxon>Eukaryota</taxon>
        <taxon>Viridiplantae</taxon>
        <taxon>Streptophyta</taxon>
        <taxon>Embryophyta</taxon>
        <taxon>Tracheophyta</taxon>
        <taxon>Spermatophyta</taxon>
        <taxon>Pinopsida</taxon>
        <taxon>Pinidae</taxon>
        <taxon>Conifers II</taxon>
        <taxon>Cupressales</taxon>
        <taxon>Taxaceae</taxon>
        <taxon>Taxus</taxon>
    </lineage>
</organism>
<keyword evidence="6 8" id="KW-1133">Transmembrane helix</keyword>
<evidence type="ECO:0000256" key="5">
    <source>
        <dbReference type="ARBA" id="ARBA00022692"/>
    </source>
</evidence>
<dbReference type="EC" id="2.4.1.-" evidence="8"/>
<comment type="subcellular location">
    <subcellularLocation>
        <location evidence="1">Membrane</location>
        <topology evidence="1">Single-pass membrane protein</topology>
    </subcellularLocation>
</comment>
<evidence type="ECO:0000256" key="9">
    <source>
        <dbReference type="SAM" id="MobiDB-lite"/>
    </source>
</evidence>
<keyword evidence="7 8" id="KW-0472">Membrane</keyword>
<keyword evidence="3 8" id="KW-0328">Glycosyltransferase</keyword>
<dbReference type="Proteomes" id="UP000824469">
    <property type="component" value="Unassembled WGS sequence"/>
</dbReference>
<comment type="similarity">
    <text evidence="2 8">Belongs to the glycosyltransferase 92 family.</text>
</comment>
<dbReference type="PANTHER" id="PTHR21461:SF12">
    <property type="entry name" value="GALACTAN BETA-1,4-GALACTOSYLTRANSFERASE GALS2"/>
    <property type="match status" value="1"/>
</dbReference>
<dbReference type="GO" id="GO:0005737">
    <property type="term" value="C:cytoplasm"/>
    <property type="evidence" value="ECO:0007669"/>
    <property type="project" value="TreeGrafter"/>
</dbReference>
<feature type="region of interest" description="Disordered" evidence="9">
    <location>
        <begin position="103"/>
        <end position="132"/>
    </location>
</feature>
<reference evidence="10 11" key="1">
    <citation type="journal article" date="2021" name="Nat. Plants">
        <title>The Taxus genome provides insights into paclitaxel biosynthesis.</title>
        <authorList>
            <person name="Xiong X."/>
            <person name="Gou J."/>
            <person name="Liao Q."/>
            <person name="Li Y."/>
            <person name="Zhou Q."/>
            <person name="Bi G."/>
            <person name="Li C."/>
            <person name="Du R."/>
            <person name="Wang X."/>
            <person name="Sun T."/>
            <person name="Guo L."/>
            <person name="Liang H."/>
            <person name="Lu P."/>
            <person name="Wu Y."/>
            <person name="Zhang Z."/>
            <person name="Ro D.K."/>
            <person name="Shang Y."/>
            <person name="Huang S."/>
            <person name="Yan J."/>
        </authorList>
    </citation>
    <scope>NUCLEOTIDE SEQUENCE [LARGE SCALE GENOMIC DNA]</scope>
    <source>
        <strain evidence="10">Ta-2019</strain>
    </source>
</reference>
<dbReference type="PANTHER" id="PTHR21461">
    <property type="entry name" value="GLYCOSYLTRANSFERASE FAMILY 92 PROTEIN"/>
    <property type="match status" value="1"/>
</dbReference>
<dbReference type="GO" id="GO:0016757">
    <property type="term" value="F:glycosyltransferase activity"/>
    <property type="evidence" value="ECO:0007669"/>
    <property type="project" value="UniProtKB-UniRule"/>
</dbReference>
<dbReference type="EMBL" id="JAHRHJ020000005">
    <property type="protein sequence ID" value="KAH9316436.1"/>
    <property type="molecule type" value="Genomic_DNA"/>
</dbReference>
<proteinExistence type="inferred from homology"/>
<evidence type="ECO:0000256" key="6">
    <source>
        <dbReference type="ARBA" id="ARBA00022989"/>
    </source>
</evidence>
<name>A0AA38G4F8_TAXCH</name>
<evidence type="ECO:0000313" key="10">
    <source>
        <dbReference type="EMBL" id="KAH9316436.1"/>
    </source>
</evidence>
<accession>A0AA38G4F8</accession>
<feature type="transmembrane region" description="Helical" evidence="8">
    <location>
        <begin position="25"/>
        <end position="50"/>
    </location>
</feature>
<evidence type="ECO:0000256" key="8">
    <source>
        <dbReference type="RuleBase" id="RU366017"/>
    </source>
</evidence>
<keyword evidence="5 8" id="KW-0812">Transmembrane</keyword>
<evidence type="ECO:0000256" key="1">
    <source>
        <dbReference type="ARBA" id="ARBA00004167"/>
    </source>
</evidence>
<comment type="caution">
    <text evidence="10">The sequence shown here is derived from an EMBL/GenBank/DDBJ whole genome shotgun (WGS) entry which is preliminary data.</text>
</comment>
<keyword evidence="11" id="KW-1185">Reference proteome</keyword>
<gene>
    <name evidence="10" type="ORF">KI387_025063</name>
</gene>
<protein>
    <recommendedName>
        <fullName evidence="8">Glycosyltransferase family 92 protein</fullName>
        <ecNumber evidence="8">2.4.1.-</ecNumber>
    </recommendedName>
</protein>
<dbReference type="GO" id="GO:0016020">
    <property type="term" value="C:membrane"/>
    <property type="evidence" value="ECO:0007669"/>
    <property type="project" value="UniProtKB-SubCell"/>
</dbReference>
<evidence type="ECO:0000313" key="11">
    <source>
        <dbReference type="Proteomes" id="UP000824469"/>
    </source>
</evidence>
<dbReference type="OMA" id="KYNARKD"/>
<dbReference type="AlphaFoldDB" id="A0AA38G4F8"/>
<dbReference type="InterPro" id="IPR008166">
    <property type="entry name" value="Glyco_transf_92"/>
</dbReference>
<evidence type="ECO:0000256" key="7">
    <source>
        <dbReference type="ARBA" id="ARBA00023136"/>
    </source>
</evidence>
<sequence length="540" mass="60666">MGSGKEKEKDGVASGFFPNCMETKVLMATILVMGVMLITGQFLPFGGFGFGSRSCEKLAETFLREGSSVRAYSVEIRTNELKQTEISSNGTSGGLLNVEAEKDVSSNGTSGGLGVEEGISSNETVKSGGLGEEEDKNKRVFLPYGNAAYLFVQMGAYRGGENTFAVVGLASKPLHVYAKPGFECEWIPRDSTLEPLKGKAYKMLPDWGYGRVYTVVVVNCTFSQGVGNDGGGGQLVLYAHHGDGDALEPERIVALTEKENAYNATIYTAAAPFDYLYCGSSLYGDLSPQRMREWMAYHAKFFGPRSHFVFHDAGGVHSEVRKVLEPWMQAGRVTLQDITEQEQFDGYYHNQFLIVNDCLHRYRFMAKWTFYFDVDEYLYVPKGRTIQSVLKEFSNYTQFTIEQYPISNKLCLQLNDSKQYTRDWGLEKLVFRDVKKGIRRDRKYAIQARNAYATGVHMSENIIGKSQHQTVGKIRYYHYHGTISSRVEPCREFVKPSMRKNITWLEGTPYIYDATLKGIAASIKKFELQQIGTELAHTPQ</sequence>
<evidence type="ECO:0000256" key="3">
    <source>
        <dbReference type="ARBA" id="ARBA00022676"/>
    </source>
</evidence>
<dbReference type="Pfam" id="PF01697">
    <property type="entry name" value="Glyco_transf_92"/>
    <property type="match status" value="1"/>
</dbReference>